<dbReference type="AlphaFoldDB" id="A0AB32XC53"/>
<proteinExistence type="predicted"/>
<dbReference type="KEGG" id="mfm:MfeM64YM_0677"/>
<gene>
    <name evidence="1" type="ordered locus">MfeM64YM_0677</name>
</gene>
<dbReference type="Proteomes" id="UP000007473">
    <property type="component" value="Chromosome"/>
</dbReference>
<dbReference type="EMBL" id="CP002458">
    <property type="protein sequence ID" value="ADV34675.1"/>
    <property type="molecule type" value="Genomic_DNA"/>
</dbReference>
<evidence type="ECO:0000313" key="2">
    <source>
        <dbReference type="Proteomes" id="UP000007473"/>
    </source>
</evidence>
<accession>A0AB32XC53</accession>
<protein>
    <submittedName>
        <fullName evidence="1">Uncharacterized protein</fullName>
    </submittedName>
</protein>
<evidence type="ECO:0000313" key="1">
    <source>
        <dbReference type="EMBL" id="ADV34675.1"/>
    </source>
</evidence>
<reference evidence="1 2" key="1">
    <citation type="journal article" date="2011" name="J. Bacteriol.">
        <title>Genome sequence of the repetitive-sequence-rich Mycoplasma fermentans strain M64.</title>
        <authorList>
            <person name="Shu H.W."/>
            <person name="Liu T.T."/>
            <person name="Chang H.Y."/>
            <person name="Liu Y.M."/>
            <person name="Wu K.M."/>
            <person name="Shu H.Y."/>
            <person name="Tsai S.F."/>
            <person name="Hsiao K.J."/>
            <person name="Hu W.S."/>
            <person name="Ng W.V."/>
        </authorList>
    </citation>
    <scope>NUCLEOTIDE SEQUENCE [LARGE SCALE GENOMIC DNA]</scope>
    <source>
        <strain evidence="1 2">M64</strain>
    </source>
</reference>
<name>A0AB32XC53_MYCFM</name>
<organism evidence="1 2">
    <name type="scientific">Mycoplasmopsis fermentans (strain M64)</name>
    <name type="common">Mycoplasma fermentans</name>
    <dbReference type="NCBI Taxonomy" id="943945"/>
    <lineage>
        <taxon>Bacteria</taxon>
        <taxon>Bacillati</taxon>
        <taxon>Mycoplasmatota</taxon>
        <taxon>Mycoplasmoidales</taxon>
        <taxon>Metamycoplasmataceae</taxon>
        <taxon>Mycoplasmopsis</taxon>
    </lineage>
</organism>
<sequence length="61" mass="7364">MILSGILYRYFFTIYYKICKDKKEIKIMKYPKSFVDFSNIDVDLEASNELFLMGPLVFLFY</sequence>